<keyword evidence="10" id="KW-1185">Reference proteome</keyword>
<comment type="subcellular location">
    <subcellularLocation>
        <location evidence="1">Membrane</location>
        <topology evidence="1">Multi-pass membrane protein</topology>
    </subcellularLocation>
</comment>
<comment type="caution">
    <text evidence="9">The sequence shown here is derived from an EMBL/GenBank/DDBJ whole genome shotgun (WGS) entry which is preliminary data.</text>
</comment>
<feature type="compositionally biased region" description="Polar residues" evidence="8">
    <location>
        <begin position="336"/>
        <end position="345"/>
    </location>
</feature>
<sequence length="465" mass="50744">MSTEGGGSKTTTNAPWTTTTCVRSLPREARSLLAGGLAGMLAKTAVAPVDRIKILYQVTSARFRLRDVPHVARAIIEREGLVALWRGNTATMIRVFPYSGVQFMVFDYCKGHFLGGRQRQEHRRTTASPVRRDDDEGRGGGGRRGGAGGDGVGLTPVESLQAGMIAGTVSVLLTYPLDMARAQLAVLRREKRTTTTTTTTTTIGHQRKWGSGGIGYVLAASYRRGGFVGLYRGIVPTMLGILPYSGMAFAINEQAKRKVSNITGREPSTFERLICGGLSGLFAQTLSYPLEVTRRRMQTIGIVPTTGSESAAVMVTELTTSASTASIAGVTADGVTGTNRGQGWHQQPRLPEQSRGQQPPQNQHVPISEHQRQEQQRPHSRYQAPSSKPPSMMTTMKRLFEEQGLRGFYKGVTMNWVKGPIAFSISFTAFDTIQGLIESEDERMRRKVGHSAKANISRRLTNNED</sequence>
<keyword evidence="4" id="KW-0677">Repeat</keyword>
<evidence type="ECO:0000256" key="1">
    <source>
        <dbReference type="ARBA" id="ARBA00004141"/>
    </source>
</evidence>
<comment type="similarity">
    <text evidence="7">Belongs to the mitochondrial carrier (TC 2.A.29) family.</text>
</comment>
<dbReference type="PRINTS" id="PR00926">
    <property type="entry name" value="MITOCARRIER"/>
</dbReference>
<keyword evidence="3 6" id="KW-0812">Transmembrane</keyword>
<dbReference type="InterPro" id="IPR018108">
    <property type="entry name" value="MCP_transmembrane"/>
</dbReference>
<dbReference type="EMBL" id="JALLPB020000290">
    <property type="protein sequence ID" value="KAL3810963.1"/>
    <property type="molecule type" value="Genomic_DNA"/>
</dbReference>
<dbReference type="PANTHER" id="PTHR24089">
    <property type="entry name" value="SOLUTE CARRIER FAMILY 25"/>
    <property type="match status" value="1"/>
</dbReference>
<accession>A0ABD3RD97</accession>
<feature type="region of interest" description="Disordered" evidence="8">
    <location>
        <begin position="117"/>
        <end position="152"/>
    </location>
</feature>
<evidence type="ECO:0000313" key="9">
    <source>
        <dbReference type="EMBL" id="KAL3810963.1"/>
    </source>
</evidence>
<feature type="repeat" description="Solcar" evidence="6">
    <location>
        <begin position="154"/>
        <end position="258"/>
    </location>
</feature>
<keyword evidence="5 6" id="KW-0472">Membrane</keyword>
<keyword evidence="2 7" id="KW-0813">Transport</keyword>
<dbReference type="InterPro" id="IPR023395">
    <property type="entry name" value="MCP_dom_sf"/>
</dbReference>
<evidence type="ECO:0000256" key="7">
    <source>
        <dbReference type="RuleBase" id="RU000488"/>
    </source>
</evidence>
<dbReference type="InterPro" id="IPR002067">
    <property type="entry name" value="MCP"/>
</dbReference>
<feature type="repeat" description="Solcar" evidence="6">
    <location>
        <begin position="26"/>
        <end position="112"/>
    </location>
</feature>
<dbReference type="AlphaFoldDB" id="A0ABD3RD97"/>
<name>A0ABD3RD97_9STRA</name>
<dbReference type="PROSITE" id="PS50920">
    <property type="entry name" value="SOLCAR"/>
    <property type="match status" value="2"/>
</dbReference>
<feature type="region of interest" description="Disordered" evidence="8">
    <location>
        <begin position="332"/>
        <end position="392"/>
    </location>
</feature>
<evidence type="ECO:0000256" key="5">
    <source>
        <dbReference type="ARBA" id="ARBA00023136"/>
    </source>
</evidence>
<dbReference type="Gene3D" id="1.50.40.10">
    <property type="entry name" value="Mitochondrial carrier domain"/>
    <property type="match status" value="1"/>
</dbReference>
<evidence type="ECO:0000256" key="6">
    <source>
        <dbReference type="PROSITE-ProRule" id="PRU00282"/>
    </source>
</evidence>
<evidence type="ECO:0000256" key="3">
    <source>
        <dbReference type="ARBA" id="ARBA00022692"/>
    </source>
</evidence>
<dbReference type="SUPFAM" id="SSF103506">
    <property type="entry name" value="Mitochondrial carrier"/>
    <property type="match status" value="1"/>
</dbReference>
<evidence type="ECO:0000256" key="8">
    <source>
        <dbReference type="SAM" id="MobiDB-lite"/>
    </source>
</evidence>
<gene>
    <name evidence="9" type="ORF">ACHAXA_005379</name>
</gene>
<evidence type="ECO:0008006" key="11">
    <source>
        <dbReference type="Google" id="ProtNLM"/>
    </source>
</evidence>
<feature type="compositionally biased region" description="Polar residues" evidence="8">
    <location>
        <begin position="354"/>
        <end position="365"/>
    </location>
</feature>
<reference evidence="9 10" key="1">
    <citation type="submission" date="2024-10" db="EMBL/GenBank/DDBJ databases">
        <title>Updated reference genomes for cyclostephanoid diatoms.</title>
        <authorList>
            <person name="Roberts W.R."/>
            <person name="Alverson A.J."/>
        </authorList>
    </citation>
    <scope>NUCLEOTIDE SEQUENCE [LARGE SCALE GENOMIC DNA]</scope>
    <source>
        <strain evidence="9 10">AJA228-03</strain>
    </source>
</reference>
<proteinExistence type="inferred from homology"/>
<organism evidence="9 10">
    <name type="scientific">Cyclostephanos tholiformis</name>
    <dbReference type="NCBI Taxonomy" id="382380"/>
    <lineage>
        <taxon>Eukaryota</taxon>
        <taxon>Sar</taxon>
        <taxon>Stramenopiles</taxon>
        <taxon>Ochrophyta</taxon>
        <taxon>Bacillariophyta</taxon>
        <taxon>Coscinodiscophyceae</taxon>
        <taxon>Thalassiosirophycidae</taxon>
        <taxon>Stephanodiscales</taxon>
        <taxon>Stephanodiscaceae</taxon>
        <taxon>Cyclostephanos</taxon>
    </lineage>
</organism>
<feature type="compositionally biased region" description="Basic and acidic residues" evidence="8">
    <location>
        <begin position="367"/>
        <end position="377"/>
    </location>
</feature>
<evidence type="ECO:0000256" key="4">
    <source>
        <dbReference type="ARBA" id="ARBA00022737"/>
    </source>
</evidence>
<protein>
    <recommendedName>
        <fullName evidence="11">Mitochondrial carrier protein</fullName>
    </recommendedName>
</protein>
<dbReference type="Proteomes" id="UP001530377">
    <property type="component" value="Unassembled WGS sequence"/>
</dbReference>
<evidence type="ECO:0000313" key="10">
    <source>
        <dbReference type="Proteomes" id="UP001530377"/>
    </source>
</evidence>
<feature type="compositionally biased region" description="Gly residues" evidence="8">
    <location>
        <begin position="139"/>
        <end position="152"/>
    </location>
</feature>
<dbReference type="GO" id="GO:0016020">
    <property type="term" value="C:membrane"/>
    <property type="evidence" value="ECO:0007669"/>
    <property type="project" value="UniProtKB-SubCell"/>
</dbReference>
<feature type="region of interest" description="Disordered" evidence="8">
    <location>
        <begin position="446"/>
        <end position="465"/>
    </location>
</feature>
<evidence type="ECO:0000256" key="2">
    <source>
        <dbReference type="ARBA" id="ARBA00022448"/>
    </source>
</evidence>
<dbReference type="Pfam" id="PF00153">
    <property type="entry name" value="Mito_carr"/>
    <property type="match status" value="4"/>
</dbReference>